<dbReference type="CDD" id="cd00067">
    <property type="entry name" value="GAL4"/>
    <property type="match status" value="1"/>
</dbReference>
<sequence>MASRRTSMNERDMVAASASPAEDQNGLKRKRENGSAHTRAKRNRYISIACNECKRRKIKCNGENPCQRCGNLSLECLYAPNCCTSFRDSEEFNQMNAHISSLQEQVETLYSNLNGLRHTVEMNMSTSQSPYQQHYQLPSGPISQTTDQLMPPYQNPKKDPPKRPRFHGPTSSAFNFGVARSSLQTMGITSPGEVMGEGVTTQDVTPMGSPPPPMTNTIHPTKDPMWSLSKDEALRLCRIYEEEMGLMYPVLDIELVIHKASLLYGFMDAAARNGFMRKDLAGADEIDDEETNTLRIVLAIALTTEASGQSDLGKRLFEYVRPHVEAQLLGCADIKGIRMLALSAMYYFHLDDEAAAWRITGLMARLCMEMGLHRREVYDTMFTTDEERASAIRLFWAIYVLDRRWSFGTGMPFAMQDTDIDSQLPKPDDSSPYLTAMIAYSNIGSKVWRSVANVDEARTDISKEQIGYLDYQIIQWHRSIPDFLRYTHPSTGQDPAPVSRGIHRLRVLLYLRANQMRILIYRPVLHSATSIMENKEQAQAVVDVAKDTIRVLTHIDQTSDIYRSQQVCFNYFLVSALAVLFLAVSHAPAQFSDHCRDEFYLALELVRGLSANSYISKRLWKTIKGLKEVGPRLGLIGRPPTVETNDAHSTAAVAMAGLAGHSIDELALFSNNGAHHLGTSPNGMANDLTSLFEAAGGYGNLLSNGTPTAPQLVEYGLAEGEVGRGQNGGFLGVAPGSEDELSRIMRDLF</sequence>
<evidence type="ECO:0000313" key="7">
    <source>
        <dbReference type="EMBL" id="TKA80415.1"/>
    </source>
</evidence>
<dbReference type="Pfam" id="PF00172">
    <property type="entry name" value="Zn_clus"/>
    <property type="match status" value="1"/>
</dbReference>
<dbReference type="InterPro" id="IPR051127">
    <property type="entry name" value="Fungal_SecMet_Regulators"/>
</dbReference>
<feature type="domain" description="Zn(2)-C6 fungal-type" evidence="6">
    <location>
        <begin position="49"/>
        <end position="78"/>
    </location>
</feature>
<dbReference type="CDD" id="cd12148">
    <property type="entry name" value="fungal_TF_MHR"/>
    <property type="match status" value="1"/>
</dbReference>
<dbReference type="GO" id="GO:0000435">
    <property type="term" value="P:positive regulation of transcription from RNA polymerase II promoter by galactose"/>
    <property type="evidence" value="ECO:0007669"/>
    <property type="project" value="TreeGrafter"/>
</dbReference>
<gene>
    <name evidence="7" type="ORF">B0A49_01192</name>
</gene>
<dbReference type="GO" id="GO:0000978">
    <property type="term" value="F:RNA polymerase II cis-regulatory region sequence-specific DNA binding"/>
    <property type="evidence" value="ECO:0007669"/>
    <property type="project" value="TreeGrafter"/>
</dbReference>
<feature type="compositionally biased region" description="Polar residues" evidence="5">
    <location>
        <begin position="125"/>
        <end position="148"/>
    </location>
</feature>
<dbReference type="SUPFAM" id="SSF57701">
    <property type="entry name" value="Zn2/Cys6 DNA-binding domain"/>
    <property type="match status" value="1"/>
</dbReference>
<dbReference type="Gene3D" id="4.10.240.10">
    <property type="entry name" value="Zn(2)-C6 fungal-type DNA-binding domain"/>
    <property type="match status" value="1"/>
</dbReference>
<evidence type="ECO:0000259" key="6">
    <source>
        <dbReference type="PROSITE" id="PS50048"/>
    </source>
</evidence>
<dbReference type="STRING" id="331657.A0A4U0XZ06"/>
<dbReference type="SMART" id="SM00906">
    <property type="entry name" value="Fungal_trans"/>
    <property type="match status" value="1"/>
</dbReference>
<accession>A0A4U0XZ06</accession>
<evidence type="ECO:0000256" key="1">
    <source>
        <dbReference type="ARBA" id="ARBA00022723"/>
    </source>
</evidence>
<evidence type="ECO:0000256" key="2">
    <source>
        <dbReference type="ARBA" id="ARBA00023015"/>
    </source>
</evidence>
<dbReference type="InterPro" id="IPR001138">
    <property type="entry name" value="Zn2Cys6_DnaBD"/>
</dbReference>
<dbReference type="OrthoDB" id="3971593at2759"/>
<comment type="caution">
    <text evidence="7">The sequence shown here is derived from an EMBL/GenBank/DDBJ whole genome shotgun (WGS) entry which is preliminary data.</text>
</comment>
<dbReference type="InterPro" id="IPR036864">
    <property type="entry name" value="Zn2-C6_fun-type_DNA-bd_sf"/>
</dbReference>
<dbReference type="GO" id="GO:0005634">
    <property type="term" value="C:nucleus"/>
    <property type="evidence" value="ECO:0007669"/>
    <property type="project" value="TreeGrafter"/>
</dbReference>
<keyword evidence="3" id="KW-0804">Transcription</keyword>
<dbReference type="SMART" id="SM00066">
    <property type="entry name" value="GAL4"/>
    <property type="match status" value="1"/>
</dbReference>
<feature type="region of interest" description="Disordered" evidence="5">
    <location>
        <begin position="125"/>
        <end position="167"/>
    </location>
</feature>
<keyword evidence="8" id="KW-1185">Reference proteome</keyword>
<organism evidence="7 8">
    <name type="scientific">Cryomyces minteri</name>
    <dbReference type="NCBI Taxonomy" id="331657"/>
    <lineage>
        <taxon>Eukaryota</taxon>
        <taxon>Fungi</taxon>
        <taxon>Dikarya</taxon>
        <taxon>Ascomycota</taxon>
        <taxon>Pezizomycotina</taxon>
        <taxon>Dothideomycetes</taxon>
        <taxon>Dothideomycetes incertae sedis</taxon>
        <taxon>Cryomyces</taxon>
    </lineage>
</organism>
<feature type="region of interest" description="Disordered" evidence="5">
    <location>
        <begin position="1"/>
        <end position="40"/>
    </location>
</feature>
<dbReference type="InterPro" id="IPR007219">
    <property type="entry name" value="XnlR_reg_dom"/>
</dbReference>
<keyword evidence="4" id="KW-0539">Nucleus</keyword>
<evidence type="ECO:0000256" key="4">
    <source>
        <dbReference type="ARBA" id="ARBA00023242"/>
    </source>
</evidence>
<dbReference type="Pfam" id="PF04082">
    <property type="entry name" value="Fungal_trans"/>
    <property type="match status" value="1"/>
</dbReference>
<dbReference type="EMBL" id="NAJN01000059">
    <property type="protein sequence ID" value="TKA80415.1"/>
    <property type="molecule type" value="Genomic_DNA"/>
</dbReference>
<evidence type="ECO:0000256" key="3">
    <source>
        <dbReference type="ARBA" id="ARBA00023163"/>
    </source>
</evidence>
<protein>
    <recommendedName>
        <fullName evidence="6">Zn(2)-C6 fungal-type domain-containing protein</fullName>
    </recommendedName>
</protein>
<dbReference type="PROSITE" id="PS00463">
    <property type="entry name" value="ZN2_CY6_FUNGAL_1"/>
    <property type="match status" value="1"/>
</dbReference>
<name>A0A4U0XZ06_9PEZI</name>
<dbReference type="AlphaFoldDB" id="A0A4U0XZ06"/>
<dbReference type="PROSITE" id="PS50048">
    <property type="entry name" value="ZN2_CY6_FUNGAL_2"/>
    <property type="match status" value="1"/>
</dbReference>
<reference evidence="7 8" key="1">
    <citation type="submission" date="2017-03" db="EMBL/GenBank/DDBJ databases">
        <title>Genomes of endolithic fungi from Antarctica.</title>
        <authorList>
            <person name="Coleine C."/>
            <person name="Masonjones S."/>
            <person name="Stajich J.E."/>
        </authorList>
    </citation>
    <scope>NUCLEOTIDE SEQUENCE [LARGE SCALE GENOMIC DNA]</scope>
    <source>
        <strain evidence="7 8">CCFEE 5187</strain>
    </source>
</reference>
<dbReference type="GO" id="GO:0008270">
    <property type="term" value="F:zinc ion binding"/>
    <property type="evidence" value="ECO:0007669"/>
    <property type="project" value="InterPro"/>
</dbReference>
<dbReference type="PANTHER" id="PTHR47424">
    <property type="entry name" value="REGULATORY PROTEIN GAL4"/>
    <property type="match status" value="1"/>
</dbReference>
<keyword evidence="2" id="KW-0805">Transcription regulation</keyword>
<dbReference type="GO" id="GO:0000981">
    <property type="term" value="F:DNA-binding transcription factor activity, RNA polymerase II-specific"/>
    <property type="evidence" value="ECO:0007669"/>
    <property type="project" value="InterPro"/>
</dbReference>
<dbReference type="Proteomes" id="UP000308768">
    <property type="component" value="Unassembled WGS sequence"/>
</dbReference>
<keyword evidence="1" id="KW-0479">Metal-binding</keyword>
<evidence type="ECO:0000256" key="5">
    <source>
        <dbReference type="SAM" id="MobiDB-lite"/>
    </source>
</evidence>
<proteinExistence type="predicted"/>
<dbReference type="PANTHER" id="PTHR47424:SF5">
    <property type="entry name" value="ZN(II)2CYS6 TRANSCRIPTION FACTOR (EUROFUNG)"/>
    <property type="match status" value="1"/>
</dbReference>
<evidence type="ECO:0000313" key="8">
    <source>
        <dbReference type="Proteomes" id="UP000308768"/>
    </source>
</evidence>
<dbReference type="GO" id="GO:0006351">
    <property type="term" value="P:DNA-templated transcription"/>
    <property type="evidence" value="ECO:0007669"/>
    <property type="project" value="InterPro"/>
</dbReference>